<organism evidence="3 4">
    <name type="scientific">Larkinella bovis</name>
    <dbReference type="NCBI Taxonomy" id="683041"/>
    <lineage>
        <taxon>Bacteria</taxon>
        <taxon>Pseudomonadati</taxon>
        <taxon>Bacteroidota</taxon>
        <taxon>Cytophagia</taxon>
        <taxon>Cytophagales</taxon>
        <taxon>Spirosomataceae</taxon>
        <taxon>Larkinella</taxon>
    </lineage>
</organism>
<dbReference type="Gene3D" id="3.60.15.10">
    <property type="entry name" value="Ribonuclease Z/Hydroxyacylglutathione hydrolase-like"/>
    <property type="match status" value="1"/>
</dbReference>
<dbReference type="RefSeq" id="WP_379843532.1">
    <property type="nucleotide sequence ID" value="NZ_JBHSMA010000002.1"/>
</dbReference>
<dbReference type="SUPFAM" id="SSF56281">
    <property type="entry name" value="Metallo-hydrolase/oxidoreductase"/>
    <property type="match status" value="1"/>
</dbReference>
<dbReference type="Pfam" id="PF02112">
    <property type="entry name" value="PDEase_II"/>
    <property type="match status" value="1"/>
</dbReference>
<evidence type="ECO:0000313" key="4">
    <source>
        <dbReference type="Proteomes" id="UP001596106"/>
    </source>
</evidence>
<evidence type="ECO:0000256" key="2">
    <source>
        <dbReference type="SAM" id="SignalP"/>
    </source>
</evidence>
<evidence type="ECO:0000256" key="1">
    <source>
        <dbReference type="PIRNR" id="PIRNR000962"/>
    </source>
</evidence>
<feature type="signal peptide" evidence="2">
    <location>
        <begin position="1"/>
        <end position="21"/>
    </location>
</feature>
<reference evidence="4" key="1">
    <citation type="journal article" date="2019" name="Int. J. Syst. Evol. Microbiol.">
        <title>The Global Catalogue of Microorganisms (GCM) 10K type strain sequencing project: providing services to taxonomists for standard genome sequencing and annotation.</title>
        <authorList>
            <consortium name="The Broad Institute Genomics Platform"/>
            <consortium name="The Broad Institute Genome Sequencing Center for Infectious Disease"/>
            <person name="Wu L."/>
            <person name="Ma J."/>
        </authorList>
    </citation>
    <scope>NUCLEOTIDE SEQUENCE [LARGE SCALE GENOMIC DNA]</scope>
    <source>
        <strain evidence="4">CCUG 55250</strain>
    </source>
</reference>
<accession>A0ABW0I7K2</accession>
<dbReference type="PANTHER" id="PTHR28283:SF1">
    <property type="entry name" value="3',5'-CYCLIC-NUCLEOTIDE PHOSPHODIESTERASE 1"/>
    <property type="match status" value="1"/>
</dbReference>
<comment type="similarity">
    <text evidence="1">Belongs to the cyclic nucleotide phosphodiesterase class-II family.</text>
</comment>
<keyword evidence="1" id="KW-0114">cAMP</keyword>
<protein>
    <submittedName>
        <fullName evidence="3">MBL fold metallo-hydrolase</fullName>
    </submittedName>
</protein>
<name>A0ABW0I7K2_9BACT</name>
<keyword evidence="1" id="KW-0378">Hydrolase</keyword>
<dbReference type="CDD" id="cd07735">
    <property type="entry name" value="class_II_PDE_MBL-fold"/>
    <property type="match status" value="1"/>
</dbReference>
<sequence>MSARFFFFCIFLLISRIPVSAQKTPVSTFTVVPLGVKGGIDESNLSAYLLAPAGTTNYICLDAGTLHAGIEKAVQNRAFTVSSETVLKEYIKAYLISHPHLDHLAGLIINSTDDAKKPVYGSAGCLEVLKKHYFNWQSWPNMGSEGDQPALSKYRYTVLAPAAETVIESTEMSVRLFPLSHGMSYQSAAFLIKSGGSYVLYLGDTGPDLIEKSQNLTKLWQAIQPLVQSKALKAIFMEVSYPNEQPDNQLYGHLTPNWLMHELRALGKRTGPEALNGFPVVITHMKPTGTNETIIKKQLQEANSVNVTLIFPEQGKPLHF</sequence>
<keyword evidence="4" id="KW-1185">Reference proteome</keyword>
<keyword evidence="2" id="KW-0732">Signal</keyword>
<dbReference type="InterPro" id="IPR036866">
    <property type="entry name" value="RibonucZ/Hydroxyglut_hydro"/>
</dbReference>
<dbReference type="PIRSF" id="PIRSF000962">
    <property type="entry name" value="Cyc_nuc_PDEase"/>
    <property type="match status" value="1"/>
</dbReference>
<comment type="caution">
    <text evidence="3">The sequence shown here is derived from an EMBL/GenBank/DDBJ whole genome shotgun (WGS) entry which is preliminary data.</text>
</comment>
<dbReference type="PANTHER" id="PTHR28283">
    <property type="entry name" value="3',5'-CYCLIC-NUCLEOTIDE PHOSPHODIESTERASE 1"/>
    <property type="match status" value="1"/>
</dbReference>
<dbReference type="EMBL" id="JBHSMA010000002">
    <property type="protein sequence ID" value="MFC5409496.1"/>
    <property type="molecule type" value="Genomic_DNA"/>
</dbReference>
<gene>
    <name evidence="3" type="ORF">ACFPMF_09270</name>
</gene>
<proteinExistence type="inferred from homology"/>
<dbReference type="PRINTS" id="PR00388">
    <property type="entry name" value="PDIESTERASE2"/>
</dbReference>
<dbReference type="InterPro" id="IPR000396">
    <property type="entry name" value="Pdiesterase2"/>
</dbReference>
<feature type="chain" id="PRO_5046399534" evidence="2">
    <location>
        <begin position="22"/>
        <end position="320"/>
    </location>
</feature>
<evidence type="ECO:0000313" key="3">
    <source>
        <dbReference type="EMBL" id="MFC5409496.1"/>
    </source>
</evidence>
<dbReference type="Proteomes" id="UP001596106">
    <property type="component" value="Unassembled WGS sequence"/>
</dbReference>